<dbReference type="InParanoid" id="B8MPI3"/>
<dbReference type="InterPro" id="IPR012337">
    <property type="entry name" value="RNaseH-like_sf"/>
</dbReference>
<dbReference type="OrthoDB" id="2976890at2759"/>
<dbReference type="GO" id="GO:0046983">
    <property type="term" value="F:protein dimerization activity"/>
    <property type="evidence" value="ECO:0007669"/>
    <property type="project" value="InterPro"/>
</dbReference>
<proteinExistence type="predicted"/>
<reference evidence="3" key="1">
    <citation type="journal article" date="2015" name="Genome Announc.">
        <title>Genome sequence of the AIDS-associated pathogen Penicillium marneffei (ATCC18224) and its near taxonomic relative Talaromyces stipitatus (ATCC10500).</title>
        <authorList>
            <person name="Nierman W.C."/>
            <person name="Fedorova-Abrams N.D."/>
            <person name="Andrianopoulos A."/>
        </authorList>
    </citation>
    <scope>NUCLEOTIDE SEQUENCE [LARGE SCALE GENOMIC DNA]</scope>
    <source>
        <strain evidence="3">ATCC 10500 / CBS 375.48 / QM 6759 / NRRL 1006</strain>
    </source>
</reference>
<dbReference type="PANTHER" id="PTHR23272:SF180">
    <property type="entry name" value="TF-B3 DOMAIN-CONTAINING PROTEIN"/>
    <property type="match status" value="1"/>
</dbReference>
<evidence type="ECO:0000313" key="2">
    <source>
        <dbReference type="EMBL" id="EED14422.1"/>
    </source>
</evidence>
<evidence type="ECO:0000313" key="3">
    <source>
        <dbReference type="Proteomes" id="UP000001745"/>
    </source>
</evidence>
<name>B8MPI3_TALSN</name>
<dbReference type="SUPFAM" id="SSF53098">
    <property type="entry name" value="Ribonuclease H-like"/>
    <property type="match status" value="1"/>
</dbReference>
<organism evidence="2 3">
    <name type="scientific">Talaromyces stipitatus (strain ATCC 10500 / CBS 375.48 / QM 6759 / NRRL 1006)</name>
    <name type="common">Penicillium stipitatum</name>
    <dbReference type="NCBI Taxonomy" id="441959"/>
    <lineage>
        <taxon>Eukaryota</taxon>
        <taxon>Fungi</taxon>
        <taxon>Dikarya</taxon>
        <taxon>Ascomycota</taxon>
        <taxon>Pezizomycotina</taxon>
        <taxon>Eurotiomycetes</taxon>
        <taxon>Eurotiomycetidae</taxon>
        <taxon>Eurotiales</taxon>
        <taxon>Trichocomaceae</taxon>
        <taxon>Talaromyces</taxon>
        <taxon>Talaromyces sect. Talaromyces</taxon>
    </lineage>
</organism>
<dbReference type="GeneID" id="8098883"/>
<dbReference type="Pfam" id="PF05699">
    <property type="entry name" value="Dimer_Tnp_hAT"/>
    <property type="match status" value="1"/>
</dbReference>
<sequence length="305" mass="35548">MDSKLIQYNVTTRWNSSYRMLNDAWNAAPQIQEYLKINHILPPFTDQDWNQLGQIWIVLAEFDRYTLELSTDIPQISQSLAIYYQLFDLLQEVQDREGKFKDFDADIANAAKSAMTKYDKYYTLMDDSCDILYITMLLDPRFKKLVLEHELQDEAKDIITAMQEQLEIQYPIPYKLELPIASEELGLSAALENPHKTIVSEMMSKIKAKSQKSTEKSSDIARYLNSDVVEFNDKKRDWIYTWWRGYINEYPCMAAAARDYLAVPAAEVDVERVFNTGRDLLGLRRWSLSSGTMRKLLILKDSLSK</sequence>
<dbReference type="RefSeq" id="XP_002486660.1">
    <property type="nucleotide sequence ID" value="XM_002486615.1"/>
</dbReference>
<dbReference type="STRING" id="441959.B8MPI3"/>
<accession>B8MPI3</accession>
<protein>
    <recommendedName>
        <fullName evidence="1">HAT C-terminal dimerisation domain-containing protein</fullName>
    </recommendedName>
</protein>
<evidence type="ECO:0000259" key="1">
    <source>
        <dbReference type="Pfam" id="PF05699"/>
    </source>
</evidence>
<dbReference type="Proteomes" id="UP000001745">
    <property type="component" value="Unassembled WGS sequence"/>
</dbReference>
<dbReference type="OMA" id="SYEAWIT"/>
<dbReference type="PANTHER" id="PTHR23272">
    <property type="entry name" value="BED FINGER-RELATED"/>
    <property type="match status" value="1"/>
</dbReference>
<feature type="domain" description="HAT C-terminal dimerisation" evidence="1">
    <location>
        <begin position="221"/>
        <end position="302"/>
    </location>
</feature>
<dbReference type="eggNOG" id="KOG1121">
    <property type="taxonomic scope" value="Eukaryota"/>
</dbReference>
<dbReference type="AlphaFoldDB" id="B8MPI3"/>
<dbReference type="VEuPathDB" id="FungiDB:TSTA_106310"/>
<dbReference type="PhylomeDB" id="B8MPI3"/>
<dbReference type="EMBL" id="EQ962658">
    <property type="protein sequence ID" value="EED14422.1"/>
    <property type="molecule type" value="Genomic_DNA"/>
</dbReference>
<dbReference type="InterPro" id="IPR008906">
    <property type="entry name" value="HATC_C_dom"/>
</dbReference>
<gene>
    <name evidence="2" type="ORF">TSTA_106310</name>
</gene>
<dbReference type="HOGENOM" id="CLU_009123_4_0_1"/>
<keyword evidence="3" id="KW-1185">Reference proteome</keyword>